<evidence type="ECO:0000313" key="4">
    <source>
        <dbReference type="Proteomes" id="UP000636800"/>
    </source>
</evidence>
<dbReference type="EMBL" id="JADCNL010000012">
    <property type="protein sequence ID" value="KAG0457966.1"/>
    <property type="molecule type" value="Genomic_DNA"/>
</dbReference>
<protein>
    <submittedName>
        <fullName evidence="3">Uncharacterized protein</fullName>
    </submittedName>
</protein>
<proteinExistence type="predicted"/>
<evidence type="ECO:0000256" key="2">
    <source>
        <dbReference type="SAM" id="Phobius"/>
    </source>
</evidence>
<evidence type="ECO:0000313" key="3">
    <source>
        <dbReference type="EMBL" id="KAG0457966.1"/>
    </source>
</evidence>
<dbReference type="Proteomes" id="UP000636800">
    <property type="component" value="Chromosome 12"/>
</dbReference>
<evidence type="ECO:0000256" key="1">
    <source>
        <dbReference type="SAM" id="MobiDB-lite"/>
    </source>
</evidence>
<gene>
    <name evidence="3" type="ORF">HPP92_023123</name>
</gene>
<keyword evidence="2" id="KW-0812">Transmembrane</keyword>
<keyword evidence="4" id="KW-1185">Reference proteome</keyword>
<keyword evidence="2" id="KW-1133">Transmembrane helix</keyword>
<sequence>MDHFNHCILILPVVKIQEKAILFLKFFFFFNQLHVCFDTDSSSSEALLPDLRFPSPSSPPRSEVPRAKSSHSKAGFHSEVSILLILLLGCLALFHRSLVSCILSTRA</sequence>
<dbReference type="AlphaFoldDB" id="A0A835PT79"/>
<reference evidence="3 4" key="1">
    <citation type="journal article" date="2020" name="Nat. Food">
        <title>A phased Vanilla planifolia genome enables genetic improvement of flavour and production.</title>
        <authorList>
            <person name="Hasing T."/>
            <person name="Tang H."/>
            <person name="Brym M."/>
            <person name="Khazi F."/>
            <person name="Huang T."/>
            <person name="Chambers A.H."/>
        </authorList>
    </citation>
    <scope>NUCLEOTIDE SEQUENCE [LARGE SCALE GENOMIC DNA]</scope>
    <source>
        <tissue evidence="3">Leaf</tissue>
    </source>
</reference>
<feature type="region of interest" description="Disordered" evidence="1">
    <location>
        <begin position="51"/>
        <end position="73"/>
    </location>
</feature>
<feature type="transmembrane region" description="Helical" evidence="2">
    <location>
        <begin position="80"/>
        <end position="103"/>
    </location>
</feature>
<accession>A0A835PT79</accession>
<organism evidence="3 4">
    <name type="scientific">Vanilla planifolia</name>
    <name type="common">Vanilla</name>
    <dbReference type="NCBI Taxonomy" id="51239"/>
    <lineage>
        <taxon>Eukaryota</taxon>
        <taxon>Viridiplantae</taxon>
        <taxon>Streptophyta</taxon>
        <taxon>Embryophyta</taxon>
        <taxon>Tracheophyta</taxon>
        <taxon>Spermatophyta</taxon>
        <taxon>Magnoliopsida</taxon>
        <taxon>Liliopsida</taxon>
        <taxon>Asparagales</taxon>
        <taxon>Orchidaceae</taxon>
        <taxon>Vanilloideae</taxon>
        <taxon>Vanilleae</taxon>
        <taxon>Vanilla</taxon>
    </lineage>
</organism>
<name>A0A835PT79_VANPL</name>
<comment type="caution">
    <text evidence="3">The sequence shown here is derived from an EMBL/GenBank/DDBJ whole genome shotgun (WGS) entry which is preliminary data.</text>
</comment>
<dbReference type="OrthoDB" id="13807at2759"/>
<keyword evidence="2" id="KW-0472">Membrane</keyword>